<organism evidence="2 3">
    <name type="scientific">Tuber melanosporum (strain Mel28)</name>
    <name type="common">Perigord black truffle</name>
    <dbReference type="NCBI Taxonomy" id="656061"/>
    <lineage>
        <taxon>Eukaryota</taxon>
        <taxon>Fungi</taxon>
        <taxon>Dikarya</taxon>
        <taxon>Ascomycota</taxon>
        <taxon>Pezizomycotina</taxon>
        <taxon>Pezizomycetes</taxon>
        <taxon>Pezizales</taxon>
        <taxon>Tuberaceae</taxon>
        <taxon>Tuber</taxon>
    </lineage>
</organism>
<evidence type="ECO:0000256" key="1">
    <source>
        <dbReference type="SAM" id="MobiDB-lite"/>
    </source>
</evidence>
<proteinExistence type="predicted"/>
<evidence type="ECO:0000313" key="2">
    <source>
        <dbReference type="EMBL" id="CAZ86187.1"/>
    </source>
</evidence>
<feature type="compositionally biased region" description="Low complexity" evidence="1">
    <location>
        <begin position="90"/>
        <end position="101"/>
    </location>
</feature>
<protein>
    <submittedName>
        <fullName evidence="2">(Perigord truffle) hypothetical protein</fullName>
    </submittedName>
</protein>
<dbReference type="InParanoid" id="D5GNU4"/>
<feature type="region of interest" description="Disordered" evidence="1">
    <location>
        <begin position="54"/>
        <end position="101"/>
    </location>
</feature>
<name>D5GNU4_TUBMM</name>
<reference evidence="2 3" key="1">
    <citation type="journal article" date="2010" name="Nature">
        <title>Perigord black truffle genome uncovers evolutionary origins and mechanisms of symbiosis.</title>
        <authorList>
            <person name="Martin F."/>
            <person name="Kohler A."/>
            <person name="Murat C."/>
            <person name="Balestrini R."/>
            <person name="Coutinho P.M."/>
            <person name="Jaillon O."/>
            <person name="Montanini B."/>
            <person name="Morin E."/>
            <person name="Noel B."/>
            <person name="Percudani R."/>
            <person name="Porcel B."/>
            <person name="Rubini A."/>
            <person name="Amicucci A."/>
            <person name="Amselem J."/>
            <person name="Anthouard V."/>
            <person name="Arcioni S."/>
            <person name="Artiguenave F."/>
            <person name="Aury J.M."/>
            <person name="Ballario P."/>
            <person name="Bolchi A."/>
            <person name="Brenna A."/>
            <person name="Brun A."/>
            <person name="Buee M."/>
            <person name="Cantarel B."/>
            <person name="Chevalier G."/>
            <person name="Couloux A."/>
            <person name="Da Silva C."/>
            <person name="Denoeud F."/>
            <person name="Duplessis S."/>
            <person name="Ghignone S."/>
            <person name="Hilselberger B."/>
            <person name="Iotti M."/>
            <person name="Marcais B."/>
            <person name="Mello A."/>
            <person name="Miranda M."/>
            <person name="Pacioni G."/>
            <person name="Quesneville H."/>
            <person name="Riccioni C."/>
            <person name="Ruotolo R."/>
            <person name="Splivallo R."/>
            <person name="Stocchi V."/>
            <person name="Tisserant E."/>
            <person name="Viscomi A.R."/>
            <person name="Zambonelli A."/>
            <person name="Zampieri E."/>
            <person name="Henrissat B."/>
            <person name="Lebrun M.H."/>
            <person name="Paolocci F."/>
            <person name="Bonfante P."/>
            <person name="Ottonello S."/>
            <person name="Wincker P."/>
        </authorList>
    </citation>
    <scope>NUCLEOTIDE SEQUENCE [LARGE SCALE GENOMIC DNA]</scope>
    <source>
        <strain evidence="2 3">Mel28</strain>
    </source>
</reference>
<evidence type="ECO:0000313" key="3">
    <source>
        <dbReference type="Proteomes" id="UP000006911"/>
    </source>
</evidence>
<dbReference type="HOGENOM" id="CLU_596099_0_0_1"/>
<dbReference type="RefSeq" id="XP_002841996.1">
    <property type="nucleotide sequence ID" value="XM_002841950.1"/>
</dbReference>
<feature type="compositionally biased region" description="Low complexity" evidence="1">
    <location>
        <begin position="67"/>
        <end position="76"/>
    </location>
</feature>
<dbReference type="eggNOG" id="ENOG502S8FX">
    <property type="taxonomic scope" value="Eukaryota"/>
</dbReference>
<feature type="compositionally biased region" description="Pro residues" evidence="1">
    <location>
        <begin position="77"/>
        <end position="89"/>
    </location>
</feature>
<feature type="region of interest" description="Disordered" evidence="1">
    <location>
        <begin position="1"/>
        <end position="22"/>
    </location>
</feature>
<dbReference type="AlphaFoldDB" id="D5GNU4"/>
<feature type="compositionally biased region" description="Basic residues" evidence="1">
    <location>
        <begin position="55"/>
        <end position="66"/>
    </location>
</feature>
<dbReference type="GeneID" id="9182824"/>
<keyword evidence="3" id="KW-1185">Reference proteome</keyword>
<dbReference type="EMBL" id="FN430369">
    <property type="protein sequence ID" value="CAZ86187.1"/>
    <property type="molecule type" value="Genomic_DNA"/>
</dbReference>
<accession>D5GNU4</accession>
<gene>
    <name evidence="2" type="ORF">GSTUM_00011499001</name>
</gene>
<dbReference type="Proteomes" id="UP000006911">
    <property type="component" value="Unassembled WGS sequence"/>
</dbReference>
<dbReference type="KEGG" id="tml:GSTUM_00011499001"/>
<sequence length="459" mass="50414">MLGSSSTHLTPYSTQPSTGKTSLLTQRLHQGGAVMKILPASSILKALLDTEGRQNTHRLPRTKASARARASTMSKPIPLPSPPTSPPRPLSENATAATTTAPPLPLREMVISPVGDILLHLLTPTHTLHYKTSASVLITTSKVFSAMLSPTSPFSEAQRFNNSPHSTHPFVLRLHDDDPVALCILLKALHNHPSVPRSLTFRQLVKMAVVVDKYDCSHATRMYGDKWMKGWTSKAEKAGYEEWLFVSWVWGVEKIFGKLFGKVVKEVCVQRVGGGMDKIPVLKERKGGGGFEEYVPESVLKAILNHRSNLLTHLKTVFASLFERYRPSPSLSQLSPQCAATPPDPRCDALVFFSVYRKLSELNLLPWNTIDDLDGFTIDELVGWILHTTPSSSISGAGGGMRLLSLEKHGKACNPLEQLAAQVKLAMAASGGNGERDVWEFRAREEESSWEEIGKEVGI</sequence>
<dbReference type="STRING" id="656061.D5GNU4"/>